<protein>
    <submittedName>
        <fullName evidence="3">Uncharacterized protein</fullName>
    </submittedName>
</protein>
<accession>A0AAF0UC70</accession>
<dbReference type="EMBL" id="CP133619">
    <property type="protein sequence ID" value="WMV42884.1"/>
    <property type="molecule type" value="Genomic_DNA"/>
</dbReference>
<comment type="similarity">
    <text evidence="1">Belongs to the TOM1 family.</text>
</comment>
<feature type="compositionally biased region" description="Polar residues" evidence="2">
    <location>
        <begin position="133"/>
        <end position="154"/>
    </location>
</feature>
<dbReference type="SUPFAM" id="SSF89009">
    <property type="entry name" value="GAT-like domain"/>
    <property type="match status" value="1"/>
</dbReference>
<gene>
    <name evidence="3" type="ORF">MTR67_036269</name>
</gene>
<dbReference type="PANTHER" id="PTHR45898:SF4">
    <property type="entry name" value="TARGET OF MYB PROTEIN 1"/>
    <property type="match status" value="1"/>
</dbReference>
<sequence length="307" mass="33521">MFRVQRTSKCSISTQPQCTGRIMRSPQDESLLCQGLVLNDELQRVLAKHESIASGTSVQVEKPKSEPPQPIVNVDAPLIDTGGRKQSDQGKTLGFELVNRALPEPASPVSQQNAPALVDMVSSPSNSQSPYSVGQTHASSPQFRQQSFTSTQMEVSPELHTHKALTQPGTNRYRSNSCSHLLQFMHVFEVGSQSSSFPPPPWESEAAESSQTVGNPHAQPMQNNQLLPEIYVCFENRMGKSNGHPMDKEMMKNLLKGELGTHSLNQQRATAGFARTLAPSTSSKNSSPGFDGGITRLSCYTTLRLIT</sequence>
<evidence type="ECO:0000256" key="1">
    <source>
        <dbReference type="ARBA" id="ARBA00007708"/>
    </source>
</evidence>
<organism evidence="3 4">
    <name type="scientific">Solanum verrucosum</name>
    <dbReference type="NCBI Taxonomy" id="315347"/>
    <lineage>
        <taxon>Eukaryota</taxon>
        <taxon>Viridiplantae</taxon>
        <taxon>Streptophyta</taxon>
        <taxon>Embryophyta</taxon>
        <taxon>Tracheophyta</taxon>
        <taxon>Spermatophyta</taxon>
        <taxon>Magnoliopsida</taxon>
        <taxon>eudicotyledons</taxon>
        <taxon>Gunneridae</taxon>
        <taxon>Pentapetalae</taxon>
        <taxon>asterids</taxon>
        <taxon>lamiids</taxon>
        <taxon>Solanales</taxon>
        <taxon>Solanaceae</taxon>
        <taxon>Solanoideae</taxon>
        <taxon>Solaneae</taxon>
        <taxon>Solanum</taxon>
    </lineage>
</organism>
<dbReference type="GO" id="GO:0043328">
    <property type="term" value="P:protein transport to vacuole involved in ubiquitin-dependent protein catabolic process via the multivesicular body sorting pathway"/>
    <property type="evidence" value="ECO:0007669"/>
    <property type="project" value="InterPro"/>
</dbReference>
<feature type="region of interest" description="Disordered" evidence="2">
    <location>
        <begin position="120"/>
        <end position="171"/>
    </location>
</feature>
<feature type="compositionally biased region" description="Low complexity" evidence="2">
    <location>
        <begin position="122"/>
        <end position="132"/>
    </location>
</feature>
<dbReference type="GO" id="GO:0035091">
    <property type="term" value="F:phosphatidylinositol binding"/>
    <property type="evidence" value="ECO:0007669"/>
    <property type="project" value="InterPro"/>
</dbReference>
<dbReference type="GO" id="GO:0043130">
    <property type="term" value="F:ubiquitin binding"/>
    <property type="evidence" value="ECO:0007669"/>
    <property type="project" value="InterPro"/>
</dbReference>
<evidence type="ECO:0000313" key="3">
    <source>
        <dbReference type="EMBL" id="WMV42884.1"/>
    </source>
</evidence>
<evidence type="ECO:0000256" key="2">
    <source>
        <dbReference type="SAM" id="MobiDB-lite"/>
    </source>
</evidence>
<keyword evidence="4" id="KW-1185">Reference proteome</keyword>
<evidence type="ECO:0000313" key="4">
    <source>
        <dbReference type="Proteomes" id="UP001234989"/>
    </source>
</evidence>
<dbReference type="PANTHER" id="PTHR45898">
    <property type="entry name" value="TOM1-LIKE PROTEIN"/>
    <property type="match status" value="1"/>
</dbReference>
<dbReference type="InterPro" id="IPR044836">
    <property type="entry name" value="TOL_plant"/>
</dbReference>
<dbReference type="Proteomes" id="UP001234989">
    <property type="component" value="Chromosome 8"/>
</dbReference>
<dbReference type="AlphaFoldDB" id="A0AAF0UC70"/>
<proteinExistence type="inferred from homology"/>
<reference evidence="3" key="1">
    <citation type="submission" date="2023-08" db="EMBL/GenBank/DDBJ databases">
        <title>A de novo genome assembly of Solanum verrucosum Schlechtendal, a Mexican diploid species geographically isolated from the other diploid A-genome species in potato relatives.</title>
        <authorList>
            <person name="Hosaka K."/>
        </authorList>
    </citation>
    <scope>NUCLEOTIDE SEQUENCE</scope>
    <source>
        <tissue evidence="3">Young leaves</tissue>
    </source>
</reference>
<feature type="region of interest" description="Disordered" evidence="2">
    <location>
        <begin position="193"/>
        <end position="220"/>
    </location>
</feature>
<feature type="region of interest" description="Disordered" evidence="2">
    <location>
        <begin position="55"/>
        <end position="89"/>
    </location>
</feature>
<name>A0AAF0UC70_SOLVR</name>